<evidence type="ECO:0000256" key="13">
    <source>
        <dbReference type="ARBA" id="ARBA00023268"/>
    </source>
</evidence>
<dbReference type="InterPro" id="IPR050396">
    <property type="entry name" value="Glycosyltr_51/Transpeptidase"/>
</dbReference>
<dbReference type="Pfam" id="PF00905">
    <property type="entry name" value="Transpeptidase"/>
    <property type="match status" value="1"/>
</dbReference>
<evidence type="ECO:0000256" key="12">
    <source>
        <dbReference type="ARBA" id="ARBA00023136"/>
    </source>
</evidence>
<dbReference type="GO" id="GO:0008955">
    <property type="term" value="F:peptidoglycan glycosyltransferase activity"/>
    <property type="evidence" value="ECO:0007669"/>
    <property type="project" value="UniProtKB-EC"/>
</dbReference>
<evidence type="ECO:0000256" key="17">
    <source>
        <dbReference type="SAM" id="Phobius"/>
    </source>
</evidence>
<dbReference type="SUPFAM" id="SSF56601">
    <property type="entry name" value="beta-lactamase/transpeptidase-like"/>
    <property type="match status" value="1"/>
</dbReference>
<dbReference type="PANTHER" id="PTHR32282">
    <property type="entry name" value="BINDING PROTEIN TRANSPEPTIDASE, PUTATIVE-RELATED"/>
    <property type="match status" value="1"/>
</dbReference>
<organism evidence="20 21">
    <name type="scientific">Candidatus Collierbacteria bacterium GW2011_GWA2_42_17</name>
    <dbReference type="NCBI Taxonomy" id="1618378"/>
    <lineage>
        <taxon>Bacteria</taxon>
        <taxon>Candidatus Collieribacteriota</taxon>
    </lineage>
</organism>
<keyword evidence="10" id="KW-0133">Cell shape</keyword>
<keyword evidence="11" id="KW-0573">Peptidoglycan synthesis</keyword>
<dbReference type="Gene3D" id="3.40.710.10">
    <property type="entry name" value="DD-peptidase/beta-lactamase superfamily"/>
    <property type="match status" value="1"/>
</dbReference>
<evidence type="ECO:0000313" key="20">
    <source>
        <dbReference type="EMBL" id="KKS42918.1"/>
    </source>
</evidence>
<dbReference type="GO" id="GO:0030288">
    <property type="term" value="C:outer membrane-bounded periplasmic space"/>
    <property type="evidence" value="ECO:0007669"/>
    <property type="project" value="TreeGrafter"/>
</dbReference>
<name>A0A0G1BZP7_9BACT</name>
<keyword evidence="5" id="KW-0121">Carboxypeptidase</keyword>
<sequence length="784" mass="87186">MAQKRHFIQSKNFFSYLGTPVFKIVLWVVLIFGYVFIFFSRLFSTPLPQLTFPKISFPKIYFPHISFPKIIFPKIVLSRFPKAVYPQPKIDLKSLRSYLFFSIGVISLVCFIYIEFFYGLPSPKTLTDYPSKLTTQILDRNGKLLYKIYKDENRTLVTLDSLPPHVKNAFLAAEDKDFYHHKGFSISGTFRALYKNITDNKTEGGSTITQQLVKNTLLNNEKTLTRKIKELILSVEVEYTYNKDKIFEMYLNQVGFGGPAYGIQEASRQYFNIDAKNLDLSQAAFLAGLPQAPSKYSPFSDQPELAKQRQKFVLNQMLKLNMINNADYQKAISQKLIFNSAKIEINAPHFVMYIKDLLTKELGENVVNQGGLIVTTTLDLGLQEKVQQIVTSEIGSLKNYQVTNGAALVTNPKTGEILVMVGSKDYFNLNEDGQVNLTLALRQPGSSIKPLNYALAFENGYGPGNVIEDKPISFNLPGQEPWVPKNYDGKFHGFVTLRQALGSSYNIPSVILLSKNGIQNLVQLAQKMGITSWDDPSRFGLSIALGSLEIRMVDLATAYSTFANSGVTTPLNSIIKIERANGEKFYLSTCPQKTEAVVENVSALAKGNNCSPHQSISPSTAYLISDILSDNSARAPAFGANSIINIKKTKVAVKTGTSNDLRDNWTFGYTHDYLVSTWVGNNDNTPMSRIASGITGASPIWAKIFNTILESTPQTTQVDTTTPIGIVKVPICTLTGTLSCEGCPVKYEYYKKGTEPKTSCDPAKIKEILNPTPSSSITPSPQIL</sequence>
<keyword evidence="17" id="KW-1133">Transmembrane helix</keyword>
<evidence type="ECO:0000256" key="7">
    <source>
        <dbReference type="ARBA" id="ARBA00022676"/>
    </source>
</evidence>
<comment type="similarity">
    <text evidence="3">In the N-terminal section; belongs to the glycosyltransferase 51 family.</text>
</comment>
<dbReference type="GO" id="GO:0009002">
    <property type="term" value="F:serine-type D-Ala-D-Ala carboxypeptidase activity"/>
    <property type="evidence" value="ECO:0007669"/>
    <property type="project" value="UniProtKB-EC"/>
</dbReference>
<keyword evidence="4" id="KW-1003">Cell membrane</keyword>
<protein>
    <submittedName>
        <fullName evidence="20">Penicillin-binding protein</fullName>
    </submittedName>
</protein>
<evidence type="ECO:0000256" key="14">
    <source>
        <dbReference type="ARBA" id="ARBA00023316"/>
    </source>
</evidence>
<dbReference type="Gene3D" id="1.10.3810.10">
    <property type="entry name" value="Biosynthetic peptidoglycan transglycosylase-like"/>
    <property type="match status" value="1"/>
</dbReference>
<dbReference type="InterPro" id="IPR001460">
    <property type="entry name" value="PCN-bd_Tpept"/>
</dbReference>
<evidence type="ECO:0000313" key="21">
    <source>
        <dbReference type="Proteomes" id="UP000033854"/>
    </source>
</evidence>
<comment type="similarity">
    <text evidence="2">In the C-terminal section; belongs to the transpeptidase family.</text>
</comment>
<evidence type="ECO:0000256" key="4">
    <source>
        <dbReference type="ARBA" id="ARBA00022475"/>
    </source>
</evidence>
<comment type="subcellular location">
    <subcellularLocation>
        <location evidence="1">Cell membrane</location>
    </subcellularLocation>
</comment>
<evidence type="ECO:0000256" key="9">
    <source>
        <dbReference type="ARBA" id="ARBA00022801"/>
    </source>
</evidence>
<keyword evidence="8" id="KW-0808">Transferase</keyword>
<dbReference type="GO" id="GO:0005886">
    <property type="term" value="C:plasma membrane"/>
    <property type="evidence" value="ECO:0007669"/>
    <property type="project" value="UniProtKB-SubCell"/>
</dbReference>
<feature type="transmembrane region" description="Helical" evidence="17">
    <location>
        <begin position="60"/>
        <end position="77"/>
    </location>
</feature>
<dbReference type="InterPro" id="IPR012338">
    <property type="entry name" value="Beta-lactam/transpept-like"/>
</dbReference>
<keyword evidence="17" id="KW-0812">Transmembrane</keyword>
<evidence type="ECO:0000256" key="6">
    <source>
        <dbReference type="ARBA" id="ARBA00022670"/>
    </source>
</evidence>
<dbReference type="SUPFAM" id="SSF53955">
    <property type="entry name" value="Lysozyme-like"/>
    <property type="match status" value="1"/>
</dbReference>
<dbReference type="FunFam" id="1.10.3810.10:FF:000001">
    <property type="entry name" value="Penicillin-binding protein 1A"/>
    <property type="match status" value="1"/>
</dbReference>
<evidence type="ECO:0000256" key="8">
    <source>
        <dbReference type="ARBA" id="ARBA00022679"/>
    </source>
</evidence>
<evidence type="ECO:0000256" key="2">
    <source>
        <dbReference type="ARBA" id="ARBA00007090"/>
    </source>
</evidence>
<keyword evidence="12 17" id="KW-0472">Membrane</keyword>
<dbReference type="GO" id="GO:0071555">
    <property type="term" value="P:cell wall organization"/>
    <property type="evidence" value="ECO:0007669"/>
    <property type="project" value="UniProtKB-KW"/>
</dbReference>
<dbReference type="GO" id="GO:0006508">
    <property type="term" value="P:proteolysis"/>
    <property type="evidence" value="ECO:0007669"/>
    <property type="project" value="UniProtKB-KW"/>
</dbReference>
<dbReference type="EMBL" id="LCDA01000004">
    <property type="protein sequence ID" value="KKS42918.1"/>
    <property type="molecule type" value="Genomic_DNA"/>
</dbReference>
<keyword evidence="6" id="KW-0645">Protease</keyword>
<evidence type="ECO:0000256" key="11">
    <source>
        <dbReference type="ARBA" id="ARBA00022984"/>
    </source>
</evidence>
<evidence type="ECO:0000259" key="18">
    <source>
        <dbReference type="Pfam" id="PF00905"/>
    </source>
</evidence>
<dbReference type="InterPro" id="IPR023346">
    <property type="entry name" value="Lysozyme-like_dom_sf"/>
</dbReference>
<feature type="transmembrane region" description="Helical" evidence="17">
    <location>
        <begin position="98"/>
        <end position="120"/>
    </location>
</feature>
<dbReference type="InterPro" id="IPR036950">
    <property type="entry name" value="PBP_transglycosylase"/>
</dbReference>
<feature type="domain" description="Penicillin-binding protein transpeptidase" evidence="18">
    <location>
        <begin position="405"/>
        <end position="680"/>
    </location>
</feature>
<evidence type="ECO:0000259" key="19">
    <source>
        <dbReference type="Pfam" id="PF00912"/>
    </source>
</evidence>
<evidence type="ECO:0000256" key="10">
    <source>
        <dbReference type="ARBA" id="ARBA00022960"/>
    </source>
</evidence>
<keyword evidence="7" id="KW-0328">Glycosyltransferase</keyword>
<gene>
    <name evidence="20" type="ORF">UV06_C0004G0053</name>
</gene>
<dbReference type="AlphaFoldDB" id="A0A0G1BZP7"/>
<dbReference type="GO" id="GO:0008360">
    <property type="term" value="P:regulation of cell shape"/>
    <property type="evidence" value="ECO:0007669"/>
    <property type="project" value="UniProtKB-KW"/>
</dbReference>
<evidence type="ECO:0000256" key="15">
    <source>
        <dbReference type="ARBA" id="ARBA00034000"/>
    </source>
</evidence>
<evidence type="ECO:0000256" key="5">
    <source>
        <dbReference type="ARBA" id="ARBA00022645"/>
    </source>
</evidence>
<dbReference type="PATRIC" id="fig|1618378.3.peg.528"/>
<feature type="domain" description="Glycosyl transferase family 51" evidence="19">
    <location>
        <begin position="142"/>
        <end position="317"/>
    </location>
</feature>
<comment type="caution">
    <text evidence="20">The sequence shown here is derived from an EMBL/GenBank/DDBJ whole genome shotgun (WGS) entry which is preliminary data.</text>
</comment>
<evidence type="ECO:0000256" key="3">
    <source>
        <dbReference type="ARBA" id="ARBA00007739"/>
    </source>
</evidence>
<proteinExistence type="inferred from homology"/>
<evidence type="ECO:0000256" key="16">
    <source>
        <dbReference type="ARBA" id="ARBA00049902"/>
    </source>
</evidence>
<evidence type="ECO:0000256" key="1">
    <source>
        <dbReference type="ARBA" id="ARBA00004236"/>
    </source>
</evidence>
<accession>A0A0G1BZP7</accession>
<feature type="transmembrane region" description="Helical" evidence="17">
    <location>
        <begin position="21"/>
        <end position="40"/>
    </location>
</feature>
<comment type="catalytic activity">
    <reaction evidence="16">
        <text>[GlcNAc-(1-&gt;4)-Mur2Ac(oyl-L-Ala-gamma-D-Glu-L-Lys-D-Ala-D-Ala)](n)-di-trans,octa-cis-undecaprenyl diphosphate + beta-D-GlcNAc-(1-&gt;4)-Mur2Ac(oyl-L-Ala-gamma-D-Glu-L-Lys-D-Ala-D-Ala)-di-trans,octa-cis-undecaprenyl diphosphate = [GlcNAc-(1-&gt;4)-Mur2Ac(oyl-L-Ala-gamma-D-Glu-L-Lys-D-Ala-D-Ala)](n+1)-di-trans,octa-cis-undecaprenyl diphosphate + di-trans,octa-cis-undecaprenyl diphosphate + H(+)</text>
        <dbReference type="Rhea" id="RHEA:23708"/>
        <dbReference type="Rhea" id="RHEA-COMP:9602"/>
        <dbReference type="Rhea" id="RHEA-COMP:9603"/>
        <dbReference type="ChEBI" id="CHEBI:15378"/>
        <dbReference type="ChEBI" id="CHEBI:58405"/>
        <dbReference type="ChEBI" id="CHEBI:60033"/>
        <dbReference type="ChEBI" id="CHEBI:78435"/>
        <dbReference type="EC" id="2.4.99.28"/>
    </reaction>
</comment>
<dbReference type="Pfam" id="PF00912">
    <property type="entry name" value="Transgly"/>
    <property type="match status" value="1"/>
</dbReference>
<dbReference type="GO" id="GO:0008658">
    <property type="term" value="F:penicillin binding"/>
    <property type="evidence" value="ECO:0007669"/>
    <property type="project" value="InterPro"/>
</dbReference>
<dbReference type="InterPro" id="IPR001264">
    <property type="entry name" value="Glyco_trans_51"/>
</dbReference>
<keyword evidence="13" id="KW-0511">Multifunctional enzyme</keyword>
<dbReference type="Proteomes" id="UP000033854">
    <property type="component" value="Unassembled WGS sequence"/>
</dbReference>
<dbReference type="PANTHER" id="PTHR32282:SF11">
    <property type="entry name" value="PENICILLIN-BINDING PROTEIN 1B"/>
    <property type="match status" value="1"/>
</dbReference>
<keyword evidence="14" id="KW-0961">Cell wall biogenesis/degradation</keyword>
<keyword evidence="9" id="KW-0378">Hydrolase</keyword>
<reference evidence="20 21" key="1">
    <citation type="journal article" date="2015" name="Nature">
        <title>rRNA introns, odd ribosomes, and small enigmatic genomes across a large radiation of phyla.</title>
        <authorList>
            <person name="Brown C.T."/>
            <person name="Hug L.A."/>
            <person name="Thomas B.C."/>
            <person name="Sharon I."/>
            <person name="Castelle C.J."/>
            <person name="Singh A."/>
            <person name="Wilkins M.J."/>
            <person name="Williams K.H."/>
            <person name="Banfield J.F."/>
        </authorList>
    </citation>
    <scope>NUCLEOTIDE SEQUENCE [LARGE SCALE GENOMIC DNA]</scope>
</reference>
<dbReference type="GO" id="GO:0009252">
    <property type="term" value="P:peptidoglycan biosynthetic process"/>
    <property type="evidence" value="ECO:0007669"/>
    <property type="project" value="UniProtKB-KW"/>
</dbReference>
<comment type="catalytic activity">
    <reaction evidence="15">
        <text>Preferential cleavage: (Ac)2-L-Lys-D-Ala-|-D-Ala. Also transpeptidation of peptidyl-alanyl moieties that are N-acyl substituents of D-alanine.</text>
        <dbReference type="EC" id="3.4.16.4"/>
    </reaction>
</comment>